<keyword evidence="2" id="KW-1185">Reference proteome</keyword>
<evidence type="ECO:0000313" key="1">
    <source>
        <dbReference type="EMBL" id="MBT1696219.1"/>
    </source>
</evidence>
<name>A0AAP2GHM5_9BACT</name>
<dbReference type="AlphaFoldDB" id="A0AAP2GHM5"/>
<dbReference type="Pfam" id="PF13366">
    <property type="entry name" value="PDDEXK_3"/>
    <property type="match status" value="1"/>
</dbReference>
<reference evidence="1 2" key="1">
    <citation type="submission" date="2021-05" db="EMBL/GenBank/DDBJ databases">
        <title>A Polyphasic approach of four new species of the genus Ohtaekwangia: Ohtaekwangia histidinii sp. nov., Ohtaekwangia cretensis sp. nov., Ohtaekwangia indiensis sp. nov., Ohtaekwangia reichenbachii sp. nov. from diverse environment.</title>
        <authorList>
            <person name="Octaviana S."/>
        </authorList>
    </citation>
    <scope>NUCLEOTIDE SEQUENCE [LARGE SCALE GENOMIC DNA]</scope>
    <source>
        <strain evidence="1 2">PWU4</strain>
    </source>
</reference>
<accession>A0AAP2GHM5</accession>
<dbReference type="Gene3D" id="3.90.320.10">
    <property type="match status" value="1"/>
</dbReference>
<dbReference type="NCBIfam" id="TIGR04256">
    <property type="entry name" value="GxxExxY"/>
    <property type="match status" value="1"/>
</dbReference>
<sequence length="125" mass="14189">MNENDISYKIRGSIFKVYNNLGPGLLESVYEAALAFELKKEGLDVRTQVALPAMYENTQLDLGFRIDILVNDLVIIEVKSIEKLLDVHHKQVLTYLRLADKKLGILVNFNTDKISKSIIRKVNGL</sequence>
<evidence type="ECO:0000313" key="2">
    <source>
        <dbReference type="Proteomes" id="UP001319200"/>
    </source>
</evidence>
<dbReference type="EMBL" id="JAHESF010000004">
    <property type="protein sequence ID" value="MBT1696219.1"/>
    <property type="molecule type" value="Genomic_DNA"/>
</dbReference>
<dbReference type="Proteomes" id="UP001319200">
    <property type="component" value="Unassembled WGS sequence"/>
</dbReference>
<organism evidence="1 2">
    <name type="scientific">Chryseosolibacter histidini</name>
    <dbReference type="NCBI Taxonomy" id="2782349"/>
    <lineage>
        <taxon>Bacteria</taxon>
        <taxon>Pseudomonadati</taxon>
        <taxon>Bacteroidota</taxon>
        <taxon>Cytophagia</taxon>
        <taxon>Cytophagales</taxon>
        <taxon>Chryseotaleaceae</taxon>
        <taxon>Chryseosolibacter</taxon>
    </lineage>
</organism>
<proteinExistence type="predicted"/>
<gene>
    <name evidence="1" type="ORF">KK083_04995</name>
</gene>
<comment type="caution">
    <text evidence="1">The sequence shown here is derived from an EMBL/GenBank/DDBJ whole genome shotgun (WGS) entry which is preliminary data.</text>
</comment>
<dbReference type="InterPro" id="IPR011604">
    <property type="entry name" value="PDDEXK-like_dom_sf"/>
</dbReference>
<dbReference type="RefSeq" id="WP_254161327.1">
    <property type="nucleotide sequence ID" value="NZ_JAHESF010000004.1"/>
</dbReference>
<protein>
    <submittedName>
        <fullName evidence="1">GxxExxY protein</fullName>
    </submittedName>
</protein>
<dbReference type="InterPro" id="IPR026350">
    <property type="entry name" value="GxxExxY"/>
</dbReference>